<sequence>MAESGKKGALVVVGDNSSKGGADGGDEELWGDGDGDGSSGEWWGEDSSLPQGRLSRESSSPESGARATMSLLASSGTPMAATSTTAALAVGQDRGPDSDISDESEPVFGVQTAYEMLDDEDDDDDGEYNAYNGDARLGSNNGRESDSSSHSDSGSGSGLSSASDSGSSSCSESGGTQSSRSSRSGVGQSAGTQMRVLGPSGVGSGSGSGDGGEVLVGSSQQRRRRRRRQREREYERDQPGGASRAASLRSSARMSSAASTSTASSRSVALHARPVFSEFDDDDEEDDDDEPVGLPPRVGVPLSMLDHGDEVETSAGRARYVGVEPSLRPELLVPPLISPSLDGVDLATLGLGGSSGGTSGAGVSPFVTARSLPPVRVGASKDVRETYSIAMVCDFFYPRFGGVESHLYQLSQCLLARGHKVIIVTHAYNSRHGVRMLTNGLKVYHLPFMPVYQQSAFPSLFSMFPLLRNVFIREQVQIVHGHGAFSCMCHEAILHGRTMGYKVCFTDHSLFGFHDASSIHMNKVLKFTLSDIDHVICVSYTSKENTVLRAQLDPRDVSVIPNAVDTTVFRPNPAAKDHSRITIVVMSRLVYRKGVDLVIQIIPRICEAYPQVSWIIGGDGDKMLALEEMLEEFQLHDRVEVLGEVAHEDVRDVLVRGDIFLNSSLTEAFCIAIVEAVSCGLLVVSTRVGGVPEVLPEHMIKLADPEPGDLIARLDEAIAEVHDVQPYEFHGAVRNMYNWNDVAARTEVVYDKMMSAEPVPLIERFRRYYGCGLWAGKLFCMLMALDFIFFRLLEWVFPRSGIDLVPAFPTSAFQAMPIARKLGNPNMAKLYAERYGVPESRHV</sequence>
<feature type="compositionally biased region" description="Low complexity" evidence="7">
    <location>
        <begin position="39"/>
        <end position="48"/>
    </location>
</feature>
<evidence type="ECO:0000313" key="10">
    <source>
        <dbReference type="EMBL" id="KNC45932.1"/>
    </source>
</evidence>
<protein>
    <recommendedName>
        <fullName evidence="2">phosphatidylinositol N-acetylglucosaminyltransferase</fullName>
        <ecNumber evidence="2">2.4.1.198</ecNumber>
    </recommendedName>
    <alternativeName>
        <fullName evidence="6">GlcNAc-PI synthesis protein</fullName>
    </alternativeName>
</protein>
<dbReference type="GO" id="GO:0000506">
    <property type="term" value="C:glycosylphosphatidylinositol-N-acetylglucosaminyltransferase (GPI-GnT) complex"/>
    <property type="evidence" value="ECO:0007669"/>
    <property type="project" value="InterPro"/>
</dbReference>
<organism evidence="10 11">
    <name type="scientific">Thecamonas trahens ATCC 50062</name>
    <dbReference type="NCBI Taxonomy" id="461836"/>
    <lineage>
        <taxon>Eukaryota</taxon>
        <taxon>Apusozoa</taxon>
        <taxon>Apusomonadida</taxon>
        <taxon>Apusomonadidae</taxon>
        <taxon>Thecamonas</taxon>
    </lineage>
</organism>
<name>A0A0L0D119_THETB</name>
<feature type="domain" description="PIGA GPI anchor biosynthesis" evidence="9">
    <location>
        <begin position="426"/>
        <end position="515"/>
    </location>
</feature>
<dbReference type="InterPro" id="IPR001296">
    <property type="entry name" value="Glyco_trans_1"/>
</dbReference>
<evidence type="ECO:0000256" key="7">
    <source>
        <dbReference type="SAM" id="MobiDB-lite"/>
    </source>
</evidence>
<keyword evidence="4" id="KW-0328">Glycosyltransferase</keyword>
<evidence type="ECO:0000256" key="3">
    <source>
        <dbReference type="ARBA" id="ARBA00022502"/>
    </source>
</evidence>
<feature type="compositionally biased region" description="Low complexity" evidence="7">
    <location>
        <begin position="150"/>
        <end position="199"/>
    </location>
</feature>
<feature type="compositionally biased region" description="Acidic residues" evidence="7">
    <location>
        <begin position="278"/>
        <end position="291"/>
    </location>
</feature>
<dbReference type="InterPro" id="IPR013234">
    <property type="entry name" value="PIGA_GPI_anchor_biosynthesis"/>
</dbReference>
<feature type="region of interest" description="Disordered" evidence="7">
    <location>
        <begin position="1"/>
        <end position="304"/>
    </location>
</feature>
<dbReference type="Proteomes" id="UP000054408">
    <property type="component" value="Unassembled WGS sequence"/>
</dbReference>
<dbReference type="SUPFAM" id="SSF53756">
    <property type="entry name" value="UDP-Glycosyltransferase/glycogen phosphorylase"/>
    <property type="match status" value="1"/>
</dbReference>
<dbReference type="Gene3D" id="3.40.50.2000">
    <property type="entry name" value="Glycogen Phosphorylase B"/>
    <property type="match status" value="2"/>
</dbReference>
<dbReference type="PANTHER" id="PTHR45871:SF1">
    <property type="entry name" value="PHOSPHATIDYLINOSITOL N-ACETYLGLUCOSAMINYLTRANSFERASE SUBUNIT A"/>
    <property type="match status" value="1"/>
</dbReference>
<gene>
    <name evidence="10" type="ORF">AMSG_00046</name>
</gene>
<comment type="pathway">
    <text evidence="1">Glycolipid biosynthesis; glycosylphosphatidylinositol-anchor biosynthesis.</text>
</comment>
<dbReference type="EMBL" id="GL349433">
    <property type="protein sequence ID" value="KNC45932.1"/>
    <property type="molecule type" value="Genomic_DNA"/>
</dbReference>
<keyword evidence="3" id="KW-0337">GPI-anchor biosynthesis</keyword>
<proteinExistence type="predicted"/>
<dbReference type="EC" id="2.4.1.198" evidence="2"/>
<dbReference type="eggNOG" id="KOG1111">
    <property type="taxonomic scope" value="Eukaryota"/>
</dbReference>
<dbReference type="UniPathway" id="UPA00196"/>
<feature type="compositionally biased region" description="Low complexity" evidence="7">
    <location>
        <begin position="128"/>
        <end position="142"/>
    </location>
</feature>
<dbReference type="GO" id="GO:0017176">
    <property type="term" value="F:phosphatidylinositol N-acetylglucosaminyltransferase activity"/>
    <property type="evidence" value="ECO:0007669"/>
    <property type="project" value="UniProtKB-EC"/>
</dbReference>
<dbReference type="GeneID" id="25559873"/>
<evidence type="ECO:0000256" key="4">
    <source>
        <dbReference type="ARBA" id="ARBA00022676"/>
    </source>
</evidence>
<dbReference type="InterPro" id="IPR039507">
    <property type="entry name" value="PIG-A/GPI3"/>
</dbReference>
<feature type="domain" description="Glycosyl transferase family 1" evidence="8">
    <location>
        <begin position="575"/>
        <end position="716"/>
    </location>
</feature>
<evidence type="ECO:0000259" key="9">
    <source>
        <dbReference type="Pfam" id="PF08288"/>
    </source>
</evidence>
<feature type="compositionally biased region" description="Acidic residues" evidence="7">
    <location>
        <begin position="24"/>
        <end position="35"/>
    </location>
</feature>
<keyword evidence="11" id="KW-1185">Reference proteome</keyword>
<dbReference type="AlphaFoldDB" id="A0A0L0D119"/>
<evidence type="ECO:0000256" key="2">
    <source>
        <dbReference type="ARBA" id="ARBA00012420"/>
    </source>
</evidence>
<dbReference type="RefSeq" id="XP_013762915.1">
    <property type="nucleotide sequence ID" value="XM_013907461.1"/>
</dbReference>
<evidence type="ECO:0000256" key="5">
    <source>
        <dbReference type="ARBA" id="ARBA00022679"/>
    </source>
</evidence>
<dbReference type="CDD" id="cd03796">
    <property type="entry name" value="GT4_PIG-A-like"/>
    <property type="match status" value="1"/>
</dbReference>
<feature type="compositionally biased region" description="Gly residues" evidence="7">
    <location>
        <begin position="200"/>
        <end position="214"/>
    </location>
</feature>
<reference evidence="10 11" key="1">
    <citation type="submission" date="2010-05" db="EMBL/GenBank/DDBJ databases">
        <title>The Genome Sequence of Thecamonas trahens ATCC 50062.</title>
        <authorList>
            <consortium name="The Broad Institute Genome Sequencing Platform"/>
            <person name="Russ C."/>
            <person name="Cuomo C."/>
            <person name="Shea T."/>
            <person name="Young S.K."/>
            <person name="Zeng Q."/>
            <person name="Koehrsen M."/>
            <person name="Haas B."/>
            <person name="Borodovsky M."/>
            <person name="Guigo R."/>
            <person name="Alvarado L."/>
            <person name="Berlin A."/>
            <person name="Bochicchio J."/>
            <person name="Borenstein D."/>
            <person name="Chapman S."/>
            <person name="Chen Z."/>
            <person name="Freedman E."/>
            <person name="Gellesch M."/>
            <person name="Goldberg J."/>
            <person name="Griggs A."/>
            <person name="Gujja S."/>
            <person name="Heilman E."/>
            <person name="Heiman D."/>
            <person name="Hepburn T."/>
            <person name="Howarth C."/>
            <person name="Jen D."/>
            <person name="Larson L."/>
            <person name="Mehta T."/>
            <person name="Park D."/>
            <person name="Pearson M."/>
            <person name="Roberts A."/>
            <person name="Saif S."/>
            <person name="Shenoy N."/>
            <person name="Sisk P."/>
            <person name="Stolte C."/>
            <person name="Sykes S."/>
            <person name="Thomson T."/>
            <person name="Walk T."/>
            <person name="White J."/>
            <person name="Yandava C."/>
            <person name="Burger G."/>
            <person name="Gray M.W."/>
            <person name="Holland P.W.H."/>
            <person name="King N."/>
            <person name="Lang F.B.F."/>
            <person name="Roger A.J."/>
            <person name="Ruiz-Trillo I."/>
            <person name="Lander E."/>
            <person name="Nusbaum C."/>
        </authorList>
    </citation>
    <scope>NUCLEOTIDE SEQUENCE [LARGE SCALE GENOMIC DNA]</scope>
    <source>
        <strain evidence="10 11">ATCC 50062</strain>
    </source>
</reference>
<evidence type="ECO:0000256" key="1">
    <source>
        <dbReference type="ARBA" id="ARBA00004687"/>
    </source>
</evidence>
<evidence type="ECO:0000256" key="6">
    <source>
        <dbReference type="ARBA" id="ARBA00032160"/>
    </source>
</evidence>
<keyword evidence="5 10" id="KW-0808">Transferase</keyword>
<dbReference type="OrthoDB" id="734129at2759"/>
<feature type="compositionally biased region" description="Polar residues" evidence="7">
    <location>
        <begin position="71"/>
        <end position="86"/>
    </location>
</feature>
<evidence type="ECO:0000259" key="8">
    <source>
        <dbReference type="Pfam" id="PF00534"/>
    </source>
</evidence>
<evidence type="ECO:0000313" key="11">
    <source>
        <dbReference type="Proteomes" id="UP000054408"/>
    </source>
</evidence>
<feature type="compositionally biased region" description="Low complexity" evidence="7">
    <location>
        <begin position="242"/>
        <end position="267"/>
    </location>
</feature>
<dbReference type="Pfam" id="PF00534">
    <property type="entry name" value="Glycos_transf_1"/>
    <property type="match status" value="1"/>
</dbReference>
<dbReference type="PANTHER" id="PTHR45871">
    <property type="entry name" value="N-ACETYLGLUCOSAMINYL-PHOSPHATIDYLINOSITOL BIOSYNTHETIC PROTEIN"/>
    <property type="match status" value="1"/>
</dbReference>
<accession>A0A0L0D119</accession>
<dbReference type="GO" id="GO:0006506">
    <property type="term" value="P:GPI anchor biosynthetic process"/>
    <property type="evidence" value="ECO:0007669"/>
    <property type="project" value="UniProtKB-UniPathway"/>
</dbReference>
<dbReference type="STRING" id="461836.A0A0L0D119"/>
<feature type="compositionally biased region" description="Acidic residues" evidence="7">
    <location>
        <begin position="116"/>
        <end position="127"/>
    </location>
</feature>
<dbReference type="FunFam" id="3.40.50.2000:FF:000026">
    <property type="entry name" value="Phosphatidylinositol N-acetylglucosaminyltransferase subunit A"/>
    <property type="match status" value="1"/>
</dbReference>
<dbReference type="Pfam" id="PF08288">
    <property type="entry name" value="PIGA"/>
    <property type="match status" value="1"/>
</dbReference>